<evidence type="ECO:0000313" key="1">
    <source>
        <dbReference type="EMBL" id="QXJ20627.1"/>
    </source>
</evidence>
<evidence type="ECO:0008006" key="3">
    <source>
        <dbReference type="Google" id="ProtNLM"/>
    </source>
</evidence>
<name>A0ABX8QPG7_9ACTN</name>
<accession>A0ABX8QPG7</accession>
<dbReference type="Proteomes" id="UP001049518">
    <property type="component" value="Chromosome"/>
</dbReference>
<proteinExistence type="predicted"/>
<evidence type="ECO:0000313" key="2">
    <source>
        <dbReference type="Proteomes" id="UP001049518"/>
    </source>
</evidence>
<keyword evidence="2" id="KW-1185">Reference proteome</keyword>
<dbReference type="RefSeq" id="WP_231333713.1">
    <property type="nucleotide sequence ID" value="NZ_CP059572.1"/>
</dbReference>
<protein>
    <recommendedName>
        <fullName evidence="3">Secreted protein</fullName>
    </recommendedName>
</protein>
<sequence>MILVLASVIAVFLAGSTCGIFAMLVIGIHSEERRAARGRVASSRVGSVSRRVLRTETCDDVPMVGR</sequence>
<reference evidence="1" key="1">
    <citation type="submission" date="2020-07" db="EMBL/GenBank/DDBJ databases">
        <authorList>
            <person name="Tarantini F.S."/>
            <person name="Hong K.W."/>
            <person name="Chan K.G."/>
        </authorList>
    </citation>
    <scope>NUCLEOTIDE SEQUENCE</scope>
    <source>
        <strain evidence="1">32-07</strain>
    </source>
</reference>
<gene>
    <name evidence="1" type="ORF">AGRA3207_001375</name>
</gene>
<dbReference type="EMBL" id="CP059572">
    <property type="protein sequence ID" value="QXJ20627.1"/>
    <property type="molecule type" value="Genomic_DNA"/>
</dbReference>
<organism evidence="1 2">
    <name type="scientific">Actinomadura graeca</name>
    <dbReference type="NCBI Taxonomy" id="2750812"/>
    <lineage>
        <taxon>Bacteria</taxon>
        <taxon>Bacillati</taxon>
        <taxon>Actinomycetota</taxon>
        <taxon>Actinomycetes</taxon>
        <taxon>Streptosporangiales</taxon>
        <taxon>Thermomonosporaceae</taxon>
        <taxon>Actinomadura</taxon>
    </lineage>
</organism>